<dbReference type="InterPro" id="IPR003169">
    <property type="entry name" value="GYF"/>
</dbReference>
<reference evidence="2 3" key="1">
    <citation type="journal article" date="2024" name="BMC Biol.">
        <title>Comparative genomics of Ascetosporea gives new insight into the evolutionary basis for animal parasitism in Rhizaria.</title>
        <authorList>
            <person name="Hiltunen Thoren M."/>
            <person name="Onut-Brannstrom I."/>
            <person name="Alfjorden A."/>
            <person name="Peckova H."/>
            <person name="Swords F."/>
            <person name="Hooper C."/>
            <person name="Holzer A.S."/>
            <person name="Bass D."/>
            <person name="Burki F."/>
        </authorList>
    </citation>
    <scope>NUCLEOTIDE SEQUENCE [LARGE SCALE GENOMIC DNA]</scope>
    <source>
        <strain evidence="2">20-A016</strain>
    </source>
</reference>
<feature type="domain" description="GYF" evidence="1">
    <location>
        <begin position="131"/>
        <end position="186"/>
    </location>
</feature>
<feature type="non-terminal residue" evidence="2">
    <location>
        <position position="1"/>
    </location>
</feature>
<accession>A0ABV2AGM0</accession>
<dbReference type="SUPFAM" id="SSF55277">
    <property type="entry name" value="GYF domain"/>
    <property type="match status" value="2"/>
</dbReference>
<dbReference type="PROSITE" id="PS50829">
    <property type="entry name" value="GYF"/>
    <property type="match status" value="2"/>
</dbReference>
<dbReference type="EMBL" id="JBDODL010000130">
    <property type="protein sequence ID" value="MES1918808.1"/>
    <property type="molecule type" value="Genomic_DNA"/>
</dbReference>
<proteinExistence type="predicted"/>
<sequence length="204" mass="23693">HFPAHIKTKSVEETSFRRIDKIPIFSVIYYKKEQKPPGKTELGEVDVSTVGPPPKSGEIHWLYIDNEKKVQGPFANSLMHKWHEDGHFDRSLLVRKYENEEQNKLLVRSDFCAISEIKNCDVVKDWQSFERLNWFYLDEDGNEQGPFSSKTMLKWVQRGFIPGDLQLRSDISTEYALISSFAKPFGEKCFLHDFSPGNAKMDLC</sequence>
<dbReference type="PANTHER" id="PTHR46695">
    <property type="entry name" value="ZINC FINGER CCCH DOMAIN-CONTAINING PROTEIN 44-RELATED"/>
    <property type="match status" value="1"/>
</dbReference>
<keyword evidence="3" id="KW-1185">Reference proteome</keyword>
<dbReference type="Pfam" id="PF02213">
    <property type="entry name" value="GYF"/>
    <property type="match status" value="2"/>
</dbReference>
<comment type="caution">
    <text evidence="2">The sequence shown here is derived from an EMBL/GenBank/DDBJ whole genome shotgun (WGS) entry which is preliminary data.</text>
</comment>
<dbReference type="InterPro" id="IPR035445">
    <property type="entry name" value="GYF-like_dom_sf"/>
</dbReference>
<name>A0ABV2AGM0_9EUKA</name>
<dbReference type="SMART" id="SM00444">
    <property type="entry name" value="GYF"/>
    <property type="match status" value="2"/>
</dbReference>
<gene>
    <name evidence="2" type="primary">GIGYF1</name>
    <name evidence="2" type="ORF">MHBO_000711</name>
</gene>
<feature type="domain" description="GYF" evidence="1">
    <location>
        <begin position="58"/>
        <end position="115"/>
    </location>
</feature>
<dbReference type="PANTHER" id="PTHR46695:SF4">
    <property type="entry name" value="ZINC FINGER CCCH DOMAIN-CONTAINING PROTEIN 44"/>
    <property type="match status" value="1"/>
</dbReference>
<evidence type="ECO:0000313" key="2">
    <source>
        <dbReference type="EMBL" id="MES1918808.1"/>
    </source>
</evidence>
<organism evidence="2 3">
    <name type="scientific">Bonamia ostreae</name>
    <dbReference type="NCBI Taxonomy" id="126728"/>
    <lineage>
        <taxon>Eukaryota</taxon>
        <taxon>Sar</taxon>
        <taxon>Rhizaria</taxon>
        <taxon>Endomyxa</taxon>
        <taxon>Ascetosporea</taxon>
        <taxon>Haplosporida</taxon>
        <taxon>Bonamia</taxon>
    </lineage>
</organism>
<evidence type="ECO:0000313" key="3">
    <source>
        <dbReference type="Proteomes" id="UP001439008"/>
    </source>
</evidence>
<dbReference type="Gene3D" id="3.30.1490.40">
    <property type="match status" value="2"/>
</dbReference>
<dbReference type="Proteomes" id="UP001439008">
    <property type="component" value="Unassembled WGS sequence"/>
</dbReference>
<protein>
    <submittedName>
        <fullName evidence="2">GRB10 interacting GYF protein 1</fullName>
    </submittedName>
</protein>
<evidence type="ECO:0000259" key="1">
    <source>
        <dbReference type="PROSITE" id="PS50829"/>
    </source>
</evidence>